<dbReference type="Pfam" id="PF13374">
    <property type="entry name" value="TPR_10"/>
    <property type="match status" value="1"/>
</dbReference>
<comment type="caution">
    <text evidence="2">The sequence shown here is derived from an EMBL/GenBank/DDBJ whole genome shotgun (WGS) entry which is preliminary data.</text>
</comment>
<reference evidence="2 3" key="1">
    <citation type="submission" date="2024-06" db="EMBL/GenBank/DDBJ databases">
        <title>The Natural Products Discovery Center: Release of the First 8490 Sequenced Strains for Exploring Actinobacteria Biosynthetic Diversity.</title>
        <authorList>
            <person name="Kalkreuter E."/>
            <person name="Kautsar S.A."/>
            <person name="Yang D."/>
            <person name="Bader C.D."/>
            <person name="Teijaro C.N."/>
            <person name="Fluegel L."/>
            <person name="Davis C.M."/>
            <person name="Simpson J.R."/>
            <person name="Lauterbach L."/>
            <person name="Steele A.D."/>
            <person name="Gui C."/>
            <person name="Meng S."/>
            <person name="Li G."/>
            <person name="Viehrig K."/>
            <person name="Ye F."/>
            <person name="Su P."/>
            <person name="Kiefer A.F."/>
            <person name="Nichols A."/>
            <person name="Cepeda A.J."/>
            <person name="Yan W."/>
            <person name="Fan B."/>
            <person name="Jiang Y."/>
            <person name="Adhikari A."/>
            <person name="Zheng C.-J."/>
            <person name="Schuster L."/>
            <person name="Cowan T.M."/>
            <person name="Smanski M.J."/>
            <person name="Chevrette M.G."/>
            <person name="De Carvalho L.P.S."/>
            <person name="Shen B."/>
        </authorList>
    </citation>
    <scope>NUCLEOTIDE SEQUENCE [LARGE SCALE GENOMIC DNA]</scope>
    <source>
        <strain evidence="2 3">NPDC033039</strain>
    </source>
</reference>
<dbReference type="RefSeq" id="WP_078654170.1">
    <property type="nucleotide sequence ID" value="NZ_JBEZVI010000014.1"/>
</dbReference>
<accession>A0ABV2Z217</accession>
<keyword evidence="3" id="KW-1185">Reference proteome</keyword>
<dbReference type="InterPro" id="IPR011990">
    <property type="entry name" value="TPR-like_helical_dom_sf"/>
</dbReference>
<evidence type="ECO:0000313" key="3">
    <source>
        <dbReference type="Proteomes" id="UP001550853"/>
    </source>
</evidence>
<dbReference type="EMBL" id="JBEZVI010000014">
    <property type="protein sequence ID" value="MEU3712042.1"/>
    <property type="molecule type" value="Genomic_DNA"/>
</dbReference>
<sequence>MRNTGARRANSRHAASTSPTAGAAAAARSNLAGAYAAAGDWDRAASSYERVLADFRRALGKEHPLTETVRKRLAAVRAG</sequence>
<evidence type="ECO:0000313" key="2">
    <source>
        <dbReference type="EMBL" id="MEU3712042.1"/>
    </source>
</evidence>
<evidence type="ECO:0000256" key="1">
    <source>
        <dbReference type="SAM" id="MobiDB-lite"/>
    </source>
</evidence>
<gene>
    <name evidence="2" type="ORF">AB0E61_18350</name>
</gene>
<proteinExistence type="predicted"/>
<name>A0ABV2Z217_9ACTN</name>
<protein>
    <submittedName>
        <fullName evidence="2">Tetratricopeptide repeat protein</fullName>
    </submittedName>
</protein>
<organism evidence="2 3">
    <name type="scientific">Streptomyces catenulae</name>
    <dbReference type="NCBI Taxonomy" id="66875"/>
    <lineage>
        <taxon>Bacteria</taxon>
        <taxon>Bacillati</taxon>
        <taxon>Actinomycetota</taxon>
        <taxon>Actinomycetes</taxon>
        <taxon>Kitasatosporales</taxon>
        <taxon>Streptomycetaceae</taxon>
        <taxon>Streptomyces</taxon>
    </lineage>
</organism>
<feature type="region of interest" description="Disordered" evidence="1">
    <location>
        <begin position="1"/>
        <end position="23"/>
    </location>
</feature>
<feature type="compositionally biased region" description="Low complexity" evidence="1">
    <location>
        <begin position="14"/>
        <end position="23"/>
    </location>
</feature>
<dbReference type="SUPFAM" id="SSF48452">
    <property type="entry name" value="TPR-like"/>
    <property type="match status" value="1"/>
</dbReference>
<dbReference type="Gene3D" id="1.25.40.10">
    <property type="entry name" value="Tetratricopeptide repeat domain"/>
    <property type="match status" value="1"/>
</dbReference>
<dbReference type="Proteomes" id="UP001550853">
    <property type="component" value="Unassembled WGS sequence"/>
</dbReference>